<feature type="compositionally biased region" description="Basic and acidic residues" evidence="1">
    <location>
        <begin position="198"/>
        <end position="212"/>
    </location>
</feature>
<dbReference type="RefSeq" id="WP_163146344.1">
    <property type="nucleotide sequence ID" value="NZ_CP044456.1"/>
</dbReference>
<evidence type="ECO:0000313" key="2">
    <source>
        <dbReference type="EMBL" id="QIC71686.1"/>
    </source>
</evidence>
<geneLocation type="plasmid" evidence="3">
    <name>pb18-1</name>
</geneLocation>
<evidence type="ECO:0000256" key="1">
    <source>
        <dbReference type="SAM" id="MobiDB-lite"/>
    </source>
</evidence>
<reference evidence="2 3" key="1">
    <citation type="submission" date="2019-09" db="EMBL/GenBank/DDBJ databases">
        <title>Non-baumannii Acinetobacter spp. carrying blaNDM-1 isolated in China.</title>
        <authorList>
            <person name="Cui C."/>
            <person name="Chen C."/>
            <person name="Sun J."/>
            <person name="Liu Y."/>
        </authorList>
    </citation>
    <scope>NUCLEOTIDE SEQUENCE [LARGE SCALE GENOMIC DNA]</scope>
    <source>
        <strain evidence="2 3">B18</strain>
        <plasmid evidence="3">pb18-1</plasmid>
    </source>
</reference>
<feature type="region of interest" description="Disordered" evidence="1">
    <location>
        <begin position="198"/>
        <end position="220"/>
    </location>
</feature>
<evidence type="ECO:0000313" key="3">
    <source>
        <dbReference type="Proteomes" id="UP000503440"/>
    </source>
</evidence>
<accession>A0A6C0Y6D3</accession>
<sequence>MSAYKSPADLTGGLLGVKQILDSQTSRNPDLKHKLDAFVILNLAQNSNHKGAELRKFILQETNNLKTEKEWDKSFSPSKIEINDREILTYKKVTKVSKAIHAAFNSAVLLAEPNPETSNSYTFSNANRKVVTDKIVNAISQIEGLSVDRTTKASLTNQIQAGLESVTNDQRLTLDLMQESVNTITAQQQKTLDKTLAKENNVSRDKQNEHRQVSTPNISM</sequence>
<dbReference type="AlphaFoldDB" id="A0A6C0Y6D3"/>
<keyword evidence="2" id="KW-0614">Plasmid</keyword>
<name>A0A6C0Y6D3_9GAMM</name>
<dbReference type="Proteomes" id="UP000503440">
    <property type="component" value="Plasmid pB18-1"/>
</dbReference>
<gene>
    <name evidence="2" type="ORF">FSC09_14925</name>
</gene>
<proteinExistence type="predicted"/>
<dbReference type="EMBL" id="CP044456">
    <property type="protein sequence ID" value="QIC71686.1"/>
    <property type="molecule type" value="Genomic_DNA"/>
</dbReference>
<protein>
    <submittedName>
        <fullName evidence="2">Uncharacterized protein</fullName>
    </submittedName>
</protein>
<organism evidence="2 3">
    <name type="scientific">Acinetobacter indicus</name>
    <dbReference type="NCBI Taxonomy" id="756892"/>
    <lineage>
        <taxon>Bacteria</taxon>
        <taxon>Pseudomonadati</taxon>
        <taxon>Pseudomonadota</taxon>
        <taxon>Gammaproteobacteria</taxon>
        <taxon>Moraxellales</taxon>
        <taxon>Moraxellaceae</taxon>
        <taxon>Acinetobacter</taxon>
    </lineage>
</organism>